<dbReference type="SUPFAM" id="SSF54631">
    <property type="entry name" value="CBS-domain pair"/>
    <property type="match status" value="1"/>
</dbReference>
<feature type="domain" description="CNNM transmembrane" evidence="2">
    <location>
        <begin position="65"/>
        <end position="128"/>
    </location>
</feature>
<dbReference type="PANTHER" id="PTHR43099">
    <property type="entry name" value="UPF0053 PROTEIN YRKA"/>
    <property type="match status" value="1"/>
</dbReference>
<gene>
    <name evidence="3" type="ORF">SAMN02787118_12786</name>
</gene>
<protein>
    <recommendedName>
        <fullName evidence="2">CNNM transmembrane domain-containing protein</fullName>
    </recommendedName>
</protein>
<name>A0A1I2UBJ6_9ACTN</name>
<dbReference type="InterPro" id="IPR051676">
    <property type="entry name" value="UPF0053_domain"/>
</dbReference>
<evidence type="ECO:0000313" key="3">
    <source>
        <dbReference type="EMBL" id="SFG74504.1"/>
    </source>
</evidence>
<feature type="compositionally biased region" description="Low complexity" evidence="1">
    <location>
        <begin position="244"/>
        <end position="267"/>
    </location>
</feature>
<dbReference type="Gene3D" id="3.10.580.10">
    <property type="entry name" value="CBS-domain"/>
    <property type="match status" value="1"/>
</dbReference>
<dbReference type="PANTHER" id="PTHR43099:SF5">
    <property type="entry name" value="HLYC_CORC FAMILY TRANSPORTER"/>
    <property type="match status" value="1"/>
</dbReference>
<sequence length="284" mass="30730">MHLAQKPNGFLATIQIGITLAGFPASATAAVSLAEALVSVGHRPGHSAADLRHPGGGRTRTQAPAIQYEERWALLAATPLDILATMARPAVWTLSQATDLIVRLFGGNPREAWRPPSPEELRDIVISHRGLTAEQRTIIAGALEIHQRPVRAVLVPRRAVFTLPDGMPTAQARLALTRCGHSRATVLRAGHIDEILGIVQFRDLSTTEDTTSLTDVARPALYSSDFMTVTEALRRQSSPPPIWLPTSSSPSSSTNTARSRASSPSRTSWKRSSVRSTTRPTRTH</sequence>
<reference evidence="3 4" key="1">
    <citation type="submission" date="2016-10" db="EMBL/GenBank/DDBJ databases">
        <authorList>
            <person name="de Groot N.N."/>
        </authorList>
    </citation>
    <scope>NUCLEOTIDE SEQUENCE [LARGE SCALE GENOMIC DNA]</scope>
    <source>
        <strain evidence="3 4">OK461</strain>
    </source>
</reference>
<feature type="region of interest" description="Disordered" evidence="1">
    <location>
        <begin position="237"/>
        <end position="284"/>
    </location>
</feature>
<accession>A0A1I2UBJ6</accession>
<dbReference type="EMBL" id="FONR01000027">
    <property type="protein sequence ID" value="SFG74504.1"/>
    <property type="molecule type" value="Genomic_DNA"/>
</dbReference>
<evidence type="ECO:0000256" key="1">
    <source>
        <dbReference type="SAM" id="MobiDB-lite"/>
    </source>
</evidence>
<dbReference type="AlphaFoldDB" id="A0A1I2UBJ6"/>
<dbReference type="Proteomes" id="UP000181942">
    <property type="component" value="Unassembled WGS sequence"/>
</dbReference>
<evidence type="ECO:0000313" key="4">
    <source>
        <dbReference type="Proteomes" id="UP000181942"/>
    </source>
</evidence>
<evidence type="ECO:0000259" key="2">
    <source>
        <dbReference type="Pfam" id="PF01595"/>
    </source>
</evidence>
<dbReference type="InterPro" id="IPR002550">
    <property type="entry name" value="CNNM"/>
</dbReference>
<feature type="compositionally biased region" description="Low complexity" evidence="1">
    <location>
        <begin position="274"/>
        <end position="284"/>
    </location>
</feature>
<dbReference type="InterPro" id="IPR046342">
    <property type="entry name" value="CBS_dom_sf"/>
</dbReference>
<proteinExistence type="predicted"/>
<organism evidence="3 4">
    <name type="scientific">Streptomyces mirabilis</name>
    <dbReference type="NCBI Taxonomy" id="68239"/>
    <lineage>
        <taxon>Bacteria</taxon>
        <taxon>Bacillati</taxon>
        <taxon>Actinomycetota</taxon>
        <taxon>Actinomycetes</taxon>
        <taxon>Kitasatosporales</taxon>
        <taxon>Streptomycetaceae</taxon>
        <taxon>Streptomyces</taxon>
    </lineage>
</organism>
<dbReference type="Pfam" id="PF01595">
    <property type="entry name" value="CNNM"/>
    <property type="match status" value="1"/>
</dbReference>